<evidence type="ECO:0000256" key="4">
    <source>
        <dbReference type="ARBA" id="ARBA00022989"/>
    </source>
</evidence>
<evidence type="ECO:0000256" key="5">
    <source>
        <dbReference type="ARBA" id="ARBA00023136"/>
    </source>
</evidence>
<dbReference type="InterPro" id="IPR001123">
    <property type="entry name" value="LeuE-type"/>
</dbReference>
<feature type="transmembrane region" description="Helical" evidence="6">
    <location>
        <begin position="69"/>
        <end position="86"/>
    </location>
</feature>
<protein>
    <submittedName>
        <fullName evidence="7">LysE family translocator</fullName>
    </submittedName>
</protein>
<feature type="transmembrane region" description="Helical" evidence="6">
    <location>
        <begin position="125"/>
        <end position="146"/>
    </location>
</feature>
<evidence type="ECO:0000256" key="2">
    <source>
        <dbReference type="ARBA" id="ARBA00022475"/>
    </source>
</evidence>
<feature type="transmembrane region" description="Helical" evidence="6">
    <location>
        <begin position="39"/>
        <end position="63"/>
    </location>
</feature>
<dbReference type="GO" id="GO:0015171">
    <property type="term" value="F:amino acid transmembrane transporter activity"/>
    <property type="evidence" value="ECO:0007669"/>
    <property type="project" value="TreeGrafter"/>
</dbReference>
<dbReference type="GO" id="GO:0005886">
    <property type="term" value="C:plasma membrane"/>
    <property type="evidence" value="ECO:0007669"/>
    <property type="project" value="UniProtKB-SubCell"/>
</dbReference>
<gene>
    <name evidence="7" type="ORF">CYJ47_05145</name>
</gene>
<reference evidence="7" key="1">
    <citation type="submission" date="2017-12" db="EMBL/GenBank/DDBJ databases">
        <authorList>
            <person name="Thomas-White K."/>
            <person name="Wolfe A.J."/>
        </authorList>
    </citation>
    <scope>NUCLEOTIDE SEQUENCE</scope>
    <source>
        <strain evidence="7">UMB0763</strain>
    </source>
</reference>
<comment type="subcellular location">
    <subcellularLocation>
        <location evidence="1">Cell membrane</location>
        <topology evidence="1">Multi-pass membrane protein</topology>
    </subcellularLocation>
</comment>
<keyword evidence="4 6" id="KW-1133">Transmembrane helix</keyword>
<proteinExistence type="predicted"/>
<dbReference type="AlphaFoldDB" id="A0AAF1BSV0"/>
<dbReference type="KEGG" id="cpyr:CYJ47_05145"/>
<feature type="transmembrane region" description="Helical" evidence="6">
    <location>
        <begin position="189"/>
        <end position="210"/>
    </location>
</feature>
<dbReference type="PANTHER" id="PTHR30086">
    <property type="entry name" value="ARGININE EXPORTER PROTEIN ARGO"/>
    <property type="match status" value="1"/>
</dbReference>
<name>A0AAF1BSV0_9CORY</name>
<feature type="transmembrane region" description="Helical" evidence="6">
    <location>
        <begin position="6"/>
        <end position="27"/>
    </location>
</feature>
<reference evidence="7" key="2">
    <citation type="submission" date="2023-10" db="EMBL/GenBank/DDBJ databases">
        <authorList>
            <person name="Choi B."/>
        </authorList>
    </citation>
    <scope>NUCLEOTIDE SEQUENCE</scope>
    <source>
        <strain evidence="7">UMB0763</strain>
    </source>
</reference>
<dbReference type="PANTHER" id="PTHR30086:SF17">
    <property type="entry name" value="LYSE FAMILY TRANSLOCATOR"/>
    <property type="match status" value="1"/>
</dbReference>
<accession>A0AAF1BSV0</accession>
<dbReference type="Pfam" id="PF01810">
    <property type="entry name" value="LysE"/>
    <property type="match status" value="1"/>
</dbReference>
<feature type="transmembrane region" description="Helical" evidence="6">
    <location>
        <begin position="152"/>
        <end position="177"/>
    </location>
</feature>
<evidence type="ECO:0000313" key="7">
    <source>
        <dbReference type="EMBL" id="WOT03153.1"/>
    </source>
</evidence>
<evidence type="ECO:0000256" key="3">
    <source>
        <dbReference type="ARBA" id="ARBA00022692"/>
    </source>
</evidence>
<dbReference type="EMBL" id="CP136958">
    <property type="protein sequence ID" value="WOT03153.1"/>
    <property type="molecule type" value="Genomic_DNA"/>
</dbReference>
<sequence length="220" mass="23772">MAKMLLTMVLLNVVGMVAPGPDIFLVLRLAVRSRVRALFAAIGITLGNFTWVTITVIGIAAILVTHPSIMVFIQLFGGIWLLYLGIKSARSGLREWKNRNNDLHLPGESGTQENQSPFQALRLGLFTNLSNPKFLLILLSVFAPLVPPEPSFFVSASIVAVMALSTLAFFSFLAIVVSTPAIQQRLLKAGAFIDIGSGIIFAGVGVTFLFEAATRVVQLM</sequence>
<evidence type="ECO:0000313" key="8">
    <source>
        <dbReference type="Proteomes" id="UP000234560"/>
    </source>
</evidence>
<keyword evidence="3 6" id="KW-0812">Transmembrane</keyword>
<dbReference type="Proteomes" id="UP000234560">
    <property type="component" value="Chromosome"/>
</dbReference>
<organism evidence="7 8">
    <name type="scientific">Corynebacterium pyruviciproducens</name>
    <dbReference type="NCBI Taxonomy" id="598660"/>
    <lineage>
        <taxon>Bacteria</taxon>
        <taxon>Bacillati</taxon>
        <taxon>Actinomycetota</taxon>
        <taxon>Actinomycetes</taxon>
        <taxon>Mycobacteriales</taxon>
        <taxon>Corynebacteriaceae</taxon>
        <taxon>Corynebacterium</taxon>
    </lineage>
</organism>
<dbReference type="RefSeq" id="WP_016457669.1">
    <property type="nucleotide sequence ID" value="NZ_CAUPGZ010000006.1"/>
</dbReference>
<evidence type="ECO:0000256" key="6">
    <source>
        <dbReference type="SAM" id="Phobius"/>
    </source>
</evidence>
<keyword evidence="5 6" id="KW-0472">Membrane</keyword>
<keyword evidence="2" id="KW-1003">Cell membrane</keyword>
<evidence type="ECO:0000256" key="1">
    <source>
        <dbReference type="ARBA" id="ARBA00004651"/>
    </source>
</evidence>